<proteinExistence type="predicted"/>
<reference evidence="1 2" key="1">
    <citation type="journal article" date="2016" name="Nat. Commun.">
        <title>Thousands of microbial genomes shed light on interconnected biogeochemical processes in an aquifer system.</title>
        <authorList>
            <person name="Anantharaman K."/>
            <person name="Brown C.T."/>
            <person name="Hug L.A."/>
            <person name="Sharon I."/>
            <person name="Castelle C.J."/>
            <person name="Probst A.J."/>
            <person name="Thomas B.C."/>
            <person name="Singh A."/>
            <person name="Wilkins M.J."/>
            <person name="Karaoz U."/>
            <person name="Brodie E.L."/>
            <person name="Williams K.H."/>
            <person name="Hubbard S.S."/>
            <person name="Banfield J.F."/>
        </authorList>
    </citation>
    <scope>NUCLEOTIDE SEQUENCE [LARGE SCALE GENOMIC DNA]</scope>
</reference>
<evidence type="ECO:0000313" key="2">
    <source>
        <dbReference type="Proteomes" id="UP000178723"/>
    </source>
</evidence>
<dbReference type="EMBL" id="MGEP01000019">
    <property type="protein sequence ID" value="OGL87336.1"/>
    <property type="molecule type" value="Genomic_DNA"/>
</dbReference>
<gene>
    <name evidence="1" type="ORF">A3I40_03985</name>
</gene>
<dbReference type="Proteomes" id="UP000178723">
    <property type="component" value="Unassembled WGS sequence"/>
</dbReference>
<protein>
    <submittedName>
        <fullName evidence="1">Uncharacterized protein</fullName>
    </submittedName>
</protein>
<accession>A0A1F7VA17</accession>
<dbReference type="AlphaFoldDB" id="A0A1F7VA17"/>
<sequence length="62" mass="6602">MKLHDFIPPRRGGVVSTEIGGAKPHTVPPSGTGALGKVRIKKEICREAFFSADIEIEASKAV</sequence>
<name>A0A1F7VA17_9BACT</name>
<evidence type="ECO:0000313" key="1">
    <source>
        <dbReference type="EMBL" id="OGL87336.1"/>
    </source>
</evidence>
<comment type="caution">
    <text evidence="1">The sequence shown here is derived from an EMBL/GenBank/DDBJ whole genome shotgun (WGS) entry which is preliminary data.</text>
</comment>
<organism evidence="1 2">
    <name type="scientific">Candidatus Uhrbacteria bacterium RIFCSPLOWO2_02_FULL_48_12</name>
    <dbReference type="NCBI Taxonomy" id="1802407"/>
    <lineage>
        <taxon>Bacteria</taxon>
        <taxon>Candidatus Uhriibacteriota</taxon>
    </lineage>
</organism>